<evidence type="ECO:0000313" key="2">
    <source>
        <dbReference type="EMBL" id="CAB4994173.1"/>
    </source>
</evidence>
<sequence>MTDALEDLATAMFTSAKLALVVRPEGEVSA</sequence>
<dbReference type="EMBL" id="CAFAAM010000111">
    <property type="protein sequence ID" value="CAB4806772.1"/>
    <property type="molecule type" value="Genomic_DNA"/>
</dbReference>
<dbReference type="AlphaFoldDB" id="A0A6J7NTZ1"/>
<protein>
    <submittedName>
        <fullName evidence="2">Unannotated protein</fullName>
    </submittedName>
</protein>
<dbReference type="EMBL" id="CAFBOK010000197">
    <property type="protein sequence ID" value="CAB4994173.1"/>
    <property type="molecule type" value="Genomic_DNA"/>
</dbReference>
<proteinExistence type="predicted"/>
<accession>A0A6J7NTZ1</accession>
<name>A0A6J7NTZ1_9ZZZZ</name>
<organism evidence="2">
    <name type="scientific">freshwater metagenome</name>
    <dbReference type="NCBI Taxonomy" id="449393"/>
    <lineage>
        <taxon>unclassified sequences</taxon>
        <taxon>metagenomes</taxon>
        <taxon>ecological metagenomes</taxon>
    </lineage>
</organism>
<evidence type="ECO:0000313" key="1">
    <source>
        <dbReference type="EMBL" id="CAB4806772.1"/>
    </source>
</evidence>
<gene>
    <name evidence="1" type="ORF">UFOPK3010_00909</name>
    <name evidence="2" type="ORF">UFOPK3927_01478</name>
</gene>
<reference evidence="2" key="1">
    <citation type="submission" date="2020-05" db="EMBL/GenBank/DDBJ databases">
        <authorList>
            <person name="Chiriac C."/>
            <person name="Salcher M."/>
            <person name="Ghai R."/>
            <person name="Kavagutti S V."/>
        </authorList>
    </citation>
    <scope>NUCLEOTIDE SEQUENCE</scope>
</reference>